<evidence type="ECO:0000256" key="6">
    <source>
        <dbReference type="ARBA" id="ARBA00022840"/>
    </source>
</evidence>
<dbReference type="PROSITE" id="PS00211">
    <property type="entry name" value="ABC_TRANSPORTER_1"/>
    <property type="match status" value="1"/>
</dbReference>
<evidence type="ECO:0000256" key="5">
    <source>
        <dbReference type="ARBA" id="ARBA00022741"/>
    </source>
</evidence>
<dbReference type="EMBL" id="BSCQ01000025">
    <property type="protein sequence ID" value="GLH41899.1"/>
    <property type="molecule type" value="Genomic_DNA"/>
</dbReference>
<dbReference type="PROSITE" id="PS50893">
    <property type="entry name" value="ABC_TRANSPORTER_2"/>
    <property type="match status" value="1"/>
</dbReference>
<organism evidence="14 15">
    <name type="scientific">Pseudomonas atacamensis</name>
    <dbReference type="NCBI Taxonomy" id="2565368"/>
    <lineage>
        <taxon>Bacteria</taxon>
        <taxon>Pseudomonadati</taxon>
        <taxon>Pseudomonadota</taxon>
        <taxon>Gammaproteobacteria</taxon>
        <taxon>Pseudomonadales</taxon>
        <taxon>Pseudomonadaceae</taxon>
        <taxon>Pseudomonas</taxon>
    </lineage>
</organism>
<dbReference type="InterPro" id="IPR036640">
    <property type="entry name" value="ABC1_TM_sf"/>
</dbReference>
<dbReference type="PANTHER" id="PTHR43394">
    <property type="entry name" value="ATP-DEPENDENT PERMEASE MDL1, MITOCHONDRIAL"/>
    <property type="match status" value="1"/>
</dbReference>
<dbReference type="PROSITE" id="PS50929">
    <property type="entry name" value="ABC_TM1F"/>
    <property type="match status" value="1"/>
</dbReference>
<feature type="transmembrane region" description="Helical" evidence="11">
    <location>
        <begin position="263"/>
        <end position="286"/>
    </location>
</feature>
<reference evidence="14" key="1">
    <citation type="journal article" date="2021" name="Sci. Rep.">
        <title>An efficient direct screening system for microorganisms that activate plant immune responses based on plant-microbe interactions using cultured plant cells.</title>
        <authorList>
            <person name="Kurokawa M."/>
            <person name="Nakano M."/>
            <person name="Kitahata N."/>
            <person name="Kuchitsu K."/>
            <person name="Furuya T."/>
        </authorList>
    </citation>
    <scope>NUCLEOTIDE SEQUENCE</scope>
    <source>
        <strain evidence="14">RS3R-1</strain>
    </source>
</reference>
<dbReference type="RefSeq" id="WP_130899579.1">
    <property type="nucleotide sequence ID" value="NZ_BSCQ01000025.1"/>
</dbReference>
<dbReference type="SMART" id="SM00382">
    <property type="entry name" value="AAA"/>
    <property type="match status" value="1"/>
</dbReference>
<protein>
    <submittedName>
        <fullName evidence="14">Lipid A export ATP-binding/permease protein MsbA</fullName>
    </submittedName>
</protein>
<accession>A0ABQ5PEH0</accession>
<comment type="caution">
    <text evidence="14">The sequence shown here is derived from an EMBL/GenBank/DDBJ whole genome shotgun (WGS) entry which is preliminary data.</text>
</comment>
<dbReference type="InterPro" id="IPR003439">
    <property type="entry name" value="ABC_transporter-like_ATP-bd"/>
</dbReference>
<dbReference type="GO" id="GO:0005524">
    <property type="term" value="F:ATP binding"/>
    <property type="evidence" value="ECO:0007669"/>
    <property type="project" value="UniProtKB-KW"/>
</dbReference>
<keyword evidence="3" id="KW-1003">Cell membrane</keyword>
<gene>
    <name evidence="14" type="primary">msbA</name>
    <name evidence="14" type="ORF">RS3R1_09860</name>
</gene>
<evidence type="ECO:0000256" key="10">
    <source>
        <dbReference type="ARBA" id="ARBA00023136"/>
    </source>
</evidence>
<reference evidence="14" key="3">
    <citation type="journal article" date="2023" name="J. Biotechnol.">
        <title>Draft Genome Sequences of Endophytic Pseudomonas Strains, Isolated from the Interior of Brassicaceae Plants.</title>
        <authorList>
            <person name="Kaneko H."/>
            <person name="Furuya T."/>
        </authorList>
    </citation>
    <scope>NUCLEOTIDE SEQUENCE</scope>
    <source>
        <strain evidence="14">RS3R-1</strain>
    </source>
</reference>
<keyword evidence="9" id="KW-0445">Lipid transport</keyword>
<evidence type="ECO:0000256" key="8">
    <source>
        <dbReference type="ARBA" id="ARBA00022989"/>
    </source>
</evidence>
<dbReference type="InterPro" id="IPR027417">
    <property type="entry name" value="P-loop_NTPase"/>
</dbReference>
<evidence type="ECO:0000256" key="3">
    <source>
        <dbReference type="ARBA" id="ARBA00022475"/>
    </source>
</evidence>
<dbReference type="Pfam" id="PF00664">
    <property type="entry name" value="ABC_membrane"/>
    <property type="match status" value="1"/>
</dbReference>
<evidence type="ECO:0000256" key="4">
    <source>
        <dbReference type="ARBA" id="ARBA00022692"/>
    </source>
</evidence>
<evidence type="ECO:0000256" key="1">
    <source>
        <dbReference type="ARBA" id="ARBA00004651"/>
    </source>
</evidence>
<feature type="domain" description="ABC transmembrane type-1" evidence="13">
    <location>
        <begin position="30"/>
        <end position="321"/>
    </location>
</feature>
<name>A0ABQ5PEH0_9PSED</name>
<feature type="domain" description="ABC transporter" evidence="12">
    <location>
        <begin position="353"/>
        <end position="591"/>
    </location>
</feature>
<dbReference type="SUPFAM" id="SSF90123">
    <property type="entry name" value="ABC transporter transmembrane region"/>
    <property type="match status" value="1"/>
</dbReference>
<evidence type="ECO:0000256" key="2">
    <source>
        <dbReference type="ARBA" id="ARBA00022448"/>
    </source>
</evidence>
<keyword evidence="10 11" id="KW-0472">Membrane</keyword>
<dbReference type="InterPro" id="IPR039421">
    <property type="entry name" value="Type_1_exporter"/>
</dbReference>
<reference evidence="14" key="2">
    <citation type="submission" date="2022-11" db="EMBL/GenBank/DDBJ databases">
        <title>Draft genome sequencing of Pseudomonas atacamensis RS3R1.</title>
        <authorList>
            <person name="Furuya T."/>
            <person name="Kaneko H."/>
        </authorList>
    </citation>
    <scope>NUCLEOTIDE SEQUENCE</scope>
    <source>
        <strain evidence="14">RS3R-1</strain>
    </source>
</reference>
<dbReference type="InterPro" id="IPR011527">
    <property type="entry name" value="ABC1_TM_dom"/>
</dbReference>
<evidence type="ECO:0000256" key="9">
    <source>
        <dbReference type="ARBA" id="ARBA00023055"/>
    </source>
</evidence>
<dbReference type="SUPFAM" id="SSF52540">
    <property type="entry name" value="P-loop containing nucleoside triphosphate hydrolases"/>
    <property type="match status" value="1"/>
</dbReference>
<evidence type="ECO:0000259" key="12">
    <source>
        <dbReference type="PROSITE" id="PS50893"/>
    </source>
</evidence>
<evidence type="ECO:0000313" key="14">
    <source>
        <dbReference type="EMBL" id="GLH41899.1"/>
    </source>
</evidence>
<keyword evidence="8 11" id="KW-1133">Transmembrane helix</keyword>
<keyword evidence="2" id="KW-0813">Transport</keyword>
<dbReference type="Pfam" id="PF00005">
    <property type="entry name" value="ABC_tran"/>
    <property type="match status" value="1"/>
</dbReference>
<proteinExistence type="predicted"/>
<feature type="transmembrane region" description="Helical" evidence="11">
    <location>
        <begin position="166"/>
        <end position="195"/>
    </location>
</feature>
<keyword evidence="4 11" id="KW-0812">Transmembrane</keyword>
<dbReference type="InterPro" id="IPR011917">
    <property type="entry name" value="ABC_transpr_lipidA"/>
</dbReference>
<feature type="transmembrane region" description="Helical" evidence="11">
    <location>
        <begin position="80"/>
        <end position="102"/>
    </location>
</feature>
<dbReference type="PANTHER" id="PTHR43394:SF1">
    <property type="entry name" value="ATP-BINDING CASSETTE SUB-FAMILY B MEMBER 10, MITOCHONDRIAL"/>
    <property type="match status" value="1"/>
</dbReference>
<dbReference type="InterPro" id="IPR017871">
    <property type="entry name" value="ABC_transporter-like_CS"/>
</dbReference>
<feature type="transmembrane region" description="Helical" evidence="11">
    <location>
        <begin position="25"/>
        <end position="50"/>
    </location>
</feature>
<comment type="subcellular location">
    <subcellularLocation>
        <location evidence="1">Cell membrane</location>
        <topology evidence="1">Multi-pass membrane protein</topology>
    </subcellularLocation>
</comment>
<sequence>MSSPEPKAQSTLAIYFRLLAYVRPYAGLFILSIVGFLIFASTQPMLAYILKYFVDGLANPEASLFPGNPYLGKLQLLESVPLLIVLIAVWQGVGSYLGNYFLARVSLGLVHDLRVVLFNKLLDLPNSYFDKNNSGHLISRITFNVTMVTGAATDAIKVVIREGMTVIFLFCTLLWMNWKLTLVMVAILPVIGLMVNSTSKKFRKQSKKIQVSMGNVTHVASETIHGYRVVRSFGGETYEKVRFHDASQSNTDKQLTMTKTGAVYTPMLQLVTYSAMAVVMFLVLYLRGDASPGDLVAYITMAGLLPKPIRQLSEVSSTIQKGVAGAESIFEQLDEPAEVDNGTVERDRLQGRLEVRNLSFSYPDSDKKVLDDISFVVEPGQMVALVGRSGSGKSTLAGLIPRFYQHEQEHGQILLDDVQVQDLTLRSLRRQIALVTQQVTLFNDTVTNNIAYGDLAGAPFEEVKRAATEAYADEFIVKMPQGYETLVGENGVLLSGGQRQRIAIARALLKDAPLLILDEATSALDTESERHIQAALDHVVQNRTTLVIAHRLSTIEKADLILVMDEGKIVERGTHTQLLAQNGYYARLHAKEFEEGDEPQPTHVTDLC</sequence>
<evidence type="ECO:0000256" key="11">
    <source>
        <dbReference type="SAM" id="Phobius"/>
    </source>
</evidence>
<dbReference type="NCBIfam" id="TIGR02203">
    <property type="entry name" value="MsbA_lipidA"/>
    <property type="match status" value="1"/>
</dbReference>
<keyword evidence="5" id="KW-0547">Nucleotide-binding</keyword>
<dbReference type="Gene3D" id="3.40.50.300">
    <property type="entry name" value="P-loop containing nucleotide triphosphate hydrolases"/>
    <property type="match status" value="1"/>
</dbReference>
<keyword evidence="7" id="KW-1278">Translocase</keyword>
<evidence type="ECO:0000256" key="7">
    <source>
        <dbReference type="ARBA" id="ARBA00022967"/>
    </source>
</evidence>
<keyword evidence="6 14" id="KW-0067">ATP-binding</keyword>
<dbReference type="Gene3D" id="1.20.1560.10">
    <property type="entry name" value="ABC transporter type 1, transmembrane domain"/>
    <property type="match status" value="1"/>
</dbReference>
<dbReference type="InterPro" id="IPR003593">
    <property type="entry name" value="AAA+_ATPase"/>
</dbReference>
<evidence type="ECO:0000313" key="15">
    <source>
        <dbReference type="Proteomes" id="UP001145022"/>
    </source>
</evidence>
<dbReference type="Proteomes" id="UP001145022">
    <property type="component" value="Unassembled WGS sequence"/>
</dbReference>
<keyword evidence="15" id="KW-1185">Reference proteome</keyword>
<dbReference type="CDD" id="cd18552">
    <property type="entry name" value="ABC_6TM_MsbA_like"/>
    <property type="match status" value="1"/>
</dbReference>
<evidence type="ECO:0000259" key="13">
    <source>
        <dbReference type="PROSITE" id="PS50929"/>
    </source>
</evidence>